<proteinExistence type="predicted"/>
<dbReference type="Proteomes" id="UP000247781">
    <property type="component" value="Unassembled WGS sequence"/>
</dbReference>
<evidence type="ECO:0000256" key="1">
    <source>
        <dbReference type="SAM" id="Phobius"/>
    </source>
</evidence>
<reference evidence="2 3" key="2">
    <citation type="submission" date="2018-06" db="EMBL/GenBank/DDBJ databases">
        <title>Sequencing of bacterial isolates from soil warming experiment in Harvard Forest, Massachusetts, USA.</title>
        <authorList>
            <person name="Deangelis K.PhD."/>
        </authorList>
    </citation>
    <scope>NUCLEOTIDE SEQUENCE [LARGE SCALE GENOMIC DNA]</scope>
    <source>
        <strain evidence="2 3">GAS496</strain>
    </source>
</reference>
<dbReference type="OrthoDB" id="4725517at2"/>
<sequence length="114" mass="12260">MGGDTPAKIYSDQRSVTIHLGDSGDGFTLPFKEKWRAPDAAAAVIGFILTGAAVTANLASGYALRILILGAVLTVTAVWLLSKLPAARPTLTTRVRWLCADIRPRVSCSHRTRR</sequence>
<keyword evidence="3" id="KW-1185">Reference proteome</keyword>
<organism evidence="2 3">
    <name type="scientific">Mycolicibacterium moriokaense</name>
    <dbReference type="NCBI Taxonomy" id="39691"/>
    <lineage>
        <taxon>Bacteria</taxon>
        <taxon>Bacillati</taxon>
        <taxon>Actinomycetota</taxon>
        <taxon>Actinomycetes</taxon>
        <taxon>Mycobacteriales</taxon>
        <taxon>Mycobacteriaceae</taxon>
        <taxon>Mycolicibacterium</taxon>
    </lineage>
</organism>
<dbReference type="RefSeq" id="WP_110317981.1">
    <property type="nucleotide sequence ID" value="NZ_QJJU01000014.1"/>
</dbReference>
<keyword evidence="1" id="KW-0472">Membrane</keyword>
<evidence type="ECO:0000313" key="3">
    <source>
        <dbReference type="Proteomes" id="UP000247781"/>
    </source>
</evidence>
<evidence type="ECO:0000313" key="2">
    <source>
        <dbReference type="EMBL" id="PXX06378.1"/>
    </source>
</evidence>
<protein>
    <submittedName>
        <fullName evidence="2">Uncharacterized protein</fullName>
    </submittedName>
</protein>
<feature type="transmembrane region" description="Helical" evidence="1">
    <location>
        <begin position="62"/>
        <end position="81"/>
    </location>
</feature>
<reference evidence="3" key="1">
    <citation type="submission" date="2018-05" db="EMBL/GenBank/DDBJ databases">
        <authorList>
            <person name="Deangelis K."/>
            <person name="Huntemann M."/>
            <person name="Clum A."/>
            <person name="Pillay M."/>
            <person name="Palaniappan K."/>
            <person name="Varghese N."/>
            <person name="Mikhailova N."/>
            <person name="Stamatis D."/>
            <person name="Reddy T."/>
            <person name="Daum C."/>
            <person name="Shapiro N."/>
            <person name="Ivanova N."/>
            <person name="Kyrpides N."/>
            <person name="Woyke T."/>
        </authorList>
    </citation>
    <scope>NUCLEOTIDE SEQUENCE [LARGE SCALE GENOMIC DNA]</scope>
    <source>
        <strain evidence="3">GAS496</strain>
    </source>
</reference>
<feature type="transmembrane region" description="Helical" evidence="1">
    <location>
        <begin position="40"/>
        <end position="56"/>
    </location>
</feature>
<name>A0A318HK93_9MYCO</name>
<accession>A0A318HK93</accession>
<comment type="caution">
    <text evidence="2">The sequence shown here is derived from an EMBL/GenBank/DDBJ whole genome shotgun (WGS) entry which is preliminary data.</text>
</comment>
<keyword evidence="1" id="KW-0812">Transmembrane</keyword>
<keyword evidence="1" id="KW-1133">Transmembrane helix</keyword>
<dbReference type="AlphaFoldDB" id="A0A318HK93"/>
<gene>
    <name evidence="2" type="ORF">C8E89_114151</name>
</gene>
<dbReference type="EMBL" id="QJJU01000014">
    <property type="protein sequence ID" value="PXX06378.1"/>
    <property type="molecule type" value="Genomic_DNA"/>
</dbReference>